<reference evidence="1" key="1">
    <citation type="submission" date="2021-03" db="EMBL/GenBank/DDBJ databases">
        <title>Draft genome sequence of rust myrtle Austropuccinia psidii MF-1, a brazilian biotype.</title>
        <authorList>
            <person name="Quecine M.C."/>
            <person name="Pachon D.M.R."/>
            <person name="Bonatelli M.L."/>
            <person name="Correr F.H."/>
            <person name="Franceschini L.M."/>
            <person name="Leite T.F."/>
            <person name="Margarido G.R.A."/>
            <person name="Almeida C.A."/>
            <person name="Ferrarezi J.A."/>
            <person name="Labate C.A."/>
        </authorList>
    </citation>
    <scope>NUCLEOTIDE SEQUENCE</scope>
    <source>
        <strain evidence="1">MF-1</strain>
    </source>
</reference>
<keyword evidence="2" id="KW-1185">Reference proteome</keyword>
<protein>
    <submittedName>
        <fullName evidence="1">Uncharacterized protein</fullName>
    </submittedName>
</protein>
<evidence type="ECO:0000313" key="1">
    <source>
        <dbReference type="EMBL" id="MBW0492841.1"/>
    </source>
</evidence>
<dbReference type="Proteomes" id="UP000765509">
    <property type="component" value="Unassembled WGS sequence"/>
</dbReference>
<accession>A0A9Q3CX10</accession>
<evidence type="ECO:0000313" key="2">
    <source>
        <dbReference type="Proteomes" id="UP000765509"/>
    </source>
</evidence>
<gene>
    <name evidence="1" type="ORF">O181_032556</name>
</gene>
<sequence>MMMSPPSPSQHQFMMPLIRGNIQHPLPLPMPHIYGTSATSHSFLEHYNDRPVVYKPCTHSPLRVFLDGAPTGNQSSTHSPLRVFLDNVPAGNQLGCTYSPGPITQSVERMSLTSS</sequence>
<dbReference type="AlphaFoldDB" id="A0A9Q3CX10"/>
<dbReference type="EMBL" id="AVOT02011779">
    <property type="protein sequence ID" value="MBW0492841.1"/>
    <property type="molecule type" value="Genomic_DNA"/>
</dbReference>
<name>A0A9Q3CX10_9BASI</name>
<comment type="caution">
    <text evidence="1">The sequence shown here is derived from an EMBL/GenBank/DDBJ whole genome shotgun (WGS) entry which is preliminary data.</text>
</comment>
<proteinExistence type="predicted"/>
<organism evidence="1 2">
    <name type="scientific">Austropuccinia psidii MF-1</name>
    <dbReference type="NCBI Taxonomy" id="1389203"/>
    <lineage>
        <taxon>Eukaryota</taxon>
        <taxon>Fungi</taxon>
        <taxon>Dikarya</taxon>
        <taxon>Basidiomycota</taxon>
        <taxon>Pucciniomycotina</taxon>
        <taxon>Pucciniomycetes</taxon>
        <taxon>Pucciniales</taxon>
        <taxon>Sphaerophragmiaceae</taxon>
        <taxon>Austropuccinia</taxon>
    </lineage>
</organism>